<evidence type="ECO:0000313" key="1">
    <source>
        <dbReference type="EMBL" id="CRK93141.1"/>
    </source>
</evidence>
<gene>
    <name evidence="1" type="ORF">CLUMA_CG006687</name>
</gene>
<protein>
    <submittedName>
        <fullName evidence="1">CLUMA_CG006687, isoform A</fullName>
    </submittedName>
</protein>
<name>A0A1J1HYP1_9DIPT</name>
<dbReference type="EMBL" id="CVRI01000036">
    <property type="protein sequence ID" value="CRK93141.1"/>
    <property type="molecule type" value="Genomic_DNA"/>
</dbReference>
<keyword evidence="2" id="KW-1185">Reference proteome</keyword>
<evidence type="ECO:0000313" key="2">
    <source>
        <dbReference type="Proteomes" id="UP000183832"/>
    </source>
</evidence>
<proteinExistence type="predicted"/>
<reference evidence="1 2" key="1">
    <citation type="submission" date="2015-04" db="EMBL/GenBank/DDBJ databases">
        <authorList>
            <person name="Syromyatnikov M.Y."/>
            <person name="Popov V.N."/>
        </authorList>
    </citation>
    <scope>NUCLEOTIDE SEQUENCE [LARGE SCALE GENOMIC DNA]</scope>
</reference>
<dbReference type="AlphaFoldDB" id="A0A1J1HYP1"/>
<sequence>MFNRHTYIRKSYELIWYKSKEMQRCLTDYGTGGKKLFQLRAHCFRLKSVAPKSGNCRAFFSYKYIEIWFWVKGDIIQWNLSFQCFQREA</sequence>
<dbReference type="Proteomes" id="UP000183832">
    <property type="component" value="Unassembled WGS sequence"/>
</dbReference>
<accession>A0A1J1HYP1</accession>
<organism evidence="1 2">
    <name type="scientific">Clunio marinus</name>
    <dbReference type="NCBI Taxonomy" id="568069"/>
    <lineage>
        <taxon>Eukaryota</taxon>
        <taxon>Metazoa</taxon>
        <taxon>Ecdysozoa</taxon>
        <taxon>Arthropoda</taxon>
        <taxon>Hexapoda</taxon>
        <taxon>Insecta</taxon>
        <taxon>Pterygota</taxon>
        <taxon>Neoptera</taxon>
        <taxon>Endopterygota</taxon>
        <taxon>Diptera</taxon>
        <taxon>Nematocera</taxon>
        <taxon>Chironomoidea</taxon>
        <taxon>Chironomidae</taxon>
        <taxon>Clunio</taxon>
    </lineage>
</organism>